<organism evidence="3">
    <name type="scientific">Candidatus Methanogaster sp. ANME-2c ERB4</name>
    <dbReference type="NCBI Taxonomy" id="2759911"/>
    <lineage>
        <taxon>Archaea</taxon>
        <taxon>Methanobacteriati</taxon>
        <taxon>Methanobacteriota</taxon>
        <taxon>Stenosarchaea group</taxon>
        <taxon>Methanomicrobia</taxon>
        <taxon>Methanosarcinales</taxon>
        <taxon>ANME-2 cluster</taxon>
        <taxon>Candidatus Methanogasteraceae</taxon>
        <taxon>Candidatus Methanogaster</taxon>
    </lineage>
</organism>
<dbReference type="InterPro" id="IPR002852">
    <property type="entry name" value="UPF0251"/>
</dbReference>
<comment type="similarity">
    <text evidence="1 2">Belongs to the UPF0251 family.</text>
</comment>
<evidence type="ECO:0000256" key="2">
    <source>
        <dbReference type="HAMAP-Rule" id="MF_00674"/>
    </source>
</evidence>
<dbReference type="Pfam" id="PF02001">
    <property type="entry name" value="DUF134"/>
    <property type="match status" value="1"/>
</dbReference>
<dbReference type="EMBL" id="MT631282">
    <property type="protein sequence ID" value="QNO47903.1"/>
    <property type="molecule type" value="Genomic_DNA"/>
</dbReference>
<reference evidence="3" key="1">
    <citation type="submission" date="2020-06" db="EMBL/GenBank/DDBJ databases">
        <title>Unique genomic features of the anaerobic methanotrophic archaea.</title>
        <authorList>
            <person name="Chadwick G.L."/>
            <person name="Skennerton C.T."/>
            <person name="Laso-Perez R."/>
            <person name="Leu A.O."/>
            <person name="Speth D.R."/>
            <person name="Yu H."/>
            <person name="Morgan-Lang C."/>
            <person name="Hatzenpichler R."/>
            <person name="Goudeau D."/>
            <person name="Malmstrom R."/>
            <person name="Brazelton W.J."/>
            <person name="Woyke T."/>
            <person name="Hallam S.J."/>
            <person name="Tyson G.W."/>
            <person name="Wegener G."/>
            <person name="Boetius A."/>
            <person name="Orphan V."/>
        </authorList>
    </citation>
    <scope>NUCLEOTIDE SEQUENCE</scope>
</reference>
<sequence>MPWLSTGTTTERFKFIMNMYSLMPRPRRHRHIRSSFDYDYWRPCATCLQDIDVVVLKMEEMESIRLKDHLGMDQREAAELMKVSQPTFHRILAEARKKIGCALVCGKAIRIHGGTYEMAVPPGRKFRCYDCQHVWEVAHGTGRPQNCPNCGSVKIGRAEDDRGYARAGSGVHGRHGMQ</sequence>
<dbReference type="AlphaFoldDB" id="A0A7G9YIR9"/>
<protein>
    <recommendedName>
        <fullName evidence="2">UPF0251 protein LLFONJKP_00024</fullName>
    </recommendedName>
</protein>
<name>A0A7G9YIR9_9EURY</name>
<gene>
    <name evidence="3" type="ORF">LLFONJKP_00024</name>
</gene>
<evidence type="ECO:0000313" key="3">
    <source>
        <dbReference type="EMBL" id="QNO47903.1"/>
    </source>
</evidence>
<dbReference type="PANTHER" id="PTHR37478">
    <property type="match status" value="1"/>
</dbReference>
<dbReference type="PANTHER" id="PTHR37478:SF2">
    <property type="entry name" value="UPF0251 PROTEIN TK0562"/>
    <property type="match status" value="1"/>
</dbReference>
<evidence type="ECO:0000256" key="1">
    <source>
        <dbReference type="ARBA" id="ARBA00009350"/>
    </source>
</evidence>
<dbReference type="HAMAP" id="MF_00674">
    <property type="entry name" value="UPF0251"/>
    <property type="match status" value="1"/>
</dbReference>
<proteinExistence type="inferred from homology"/>
<accession>A0A7G9YIR9</accession>